<dbReference type="Proteomes" id="UP001179952">
    <property type="component" value="Unassembled WGS sequence"/>
</dbReference>
<sequence>MSSQNPHLYFLKGERERERVFDEGSPKDKVEGISENEGTAGLEGIYGNERPPGSRGSPGCRGRCRCWMPGRLEVSTGGWVTWMREREGGAVGGGAGSGRERSWEGELVARGDEGKLVARASSSDLKK</sequence>
<reference evidence="2" key="1">
    <citation type="journal article" date="2023" name="Nat. Commun.">
        <title>Diploid and tetraploid genomes of Acorus and the evolution of monocots.</title>
        <authorList>
            <person name="Ma L."/>
            <person name="Liu K.W."/>
            <person name="Li Z."/>
            <person name="Hsiao Y.Y."/>
            <person name="Qi Y."/>
            <person name="Fu T."/>
            <person name="Tang G.D."/>
            <person name="Zhang D."/>
            <person name="Sun W.H."/>
            <person name="Liu D.K."/>
            <person name="Li Y."/>
            <person name="Chen G.Z."/>
            <person name="Liu X.D."/>
            <person name="Liao X.Y."/>
            <person name="Jiang Y.T."/>
            <person name="Yu X."/>
            <person name="Hao Y."/>
            <person name="Huang J."/>
            <person name="Zhao X.W."/>
            <person name="Ke S."/>
            <person name="Chen Y.Y."/>
            <person name="Wu W.L."/>
            <person name="Hsu J.L."/>
            <person name="Lin Y.F."/>
            <person name="Huang M.D."/>
            <person name="Li C.Y."/>
            <person name="Huang L."/>
            <person name="Wang Z.W."/>
            <person name="Zhao X."/>
            <person name="Zhong W.Y."/>
            <person name="Peng D.H."/>
            <person name="Ahmad S."/>
            <person name="Lan S."/>
            <person name="Zhang J.S."/>
            <person name="Tsai W.C."/>
            <person name="Van de Peer Y."/>
            <person name="Liu Z.J."/>
        </authorList>
    </citation>
    <scope>NUCLEOTIDE SEQUENCE</scope>
    <source>
        <strain evidence="2">SCP</strain>
    </source>
</reference>
<evidence type="ECO:0000313" key="2">
    <source>
        <dbReference type="EMBL" id="KAK1276372.1"/>
    </source>
</evidence>
<reference evidence="2" key="2">
    <citation type="submission" date="2023-06" db="EMBL/GenBank/DDBJ databases">
        <authorList>
            <person name="Ma L."/>
            <person name="Liu K.-W."/>
            <person name="Li Z."/>
            <person name="Hsiao Y.-Y."/>
            <person name="Qi Y."/>
            <person name="Fu T."/>
            <person name="Tang G."/>
            <person name="Zhang D."/>
            <person name="Sun W.-H."/>
            <person name="Liu D.-K."/>
            <person name="Li Y."/>
            <person name="Chen G.-Z."/>
            <person name="Liu X.-D."/>
            <person name="Liao X.-Y."/>
            <person name="Jiang Y.-T."/>
            <person name="Yu X."/>
            <person name="Hao Y."/>
            <person name="Huang J."/>
            <person name="Zhao X.-W."/>
            <person name="Ke S."/>
            <person name="Chen Y.-Y."/>
            <person name="Wu W.-L."/>
            <person name="Hsu J.-L."/>
            <person name="Lin Y.-F."/>
            <person name="Huang M.-D."/>
            <person name="Li C.-Y."/>
            <person name="Huang L."/>
            <person name="Wang Z.-W."/>
            <person name="Zhao X."/>
            <person name="Zhong W.-Y."/>
            <person name="Peng D.-H."/>
            <person name="Ahmad S."/>
            <person name="Lan S."/>
            <person name="Zhang J.-S."/>
            <person name="Tsai W.-C."/>
            <person name="Van De Peer Y."/>
            <person name="Liu Z.-J."/>
        </authorList>
    </citation>
    <scope>NUCLEOTIDE SEQUENCE</scope>
    <source>
        <strain evidence="2">SCP</strain>
        <tissue evidence="2">Leaves</tissue>
    </source>
</reference>
<protein>
    <submittedName>
        <fullName evidence="2">Uncharacterized protein</fullName>
    </submittedName>
</protein>
<proteinExistence type="predicted"/>
<organism evidence="2 3">
    <name type="scientific">Acorus gramineus</name>
    <name type="common">Dwarf sweet flag</name>
    <dbReference type="NCBI Taxonomy" id="55184"/>
    <lineage>
        <taxon>Eukaryota</taxon>
        <taxon>Viridiplantae</taxon>
        <taxon>Streptophyta</taxon>
        <taxon>Embryophyta</taxon>
        <taxon>Tracheophyta</taxon>
        <taxon>Spermatophyta</taxon>
        <taxon>Magnoliopsida</taxon>
        <taxon>Liliopsida</taxon>
        <taxon>Acoraceae</taxon>
        <taxon>Acorus</taxon>
    </lineage>
</organism>
<evidence type="ECO:0000313" key="3">
    <source>
        <dbReference type="Proteomes" id="UP001179952"/>
    </source>
</evidence>
<dbReference type="AlphaFoldDB" id="A0AAV9BJA1"/>
<feature type="compositionally biased region" description="Low complexity" evidence="1">
    <location>
        <begin position="50"/>
        <end position="60"/>
    </location>
</feature>
<gene>
    <name evidence="2" type="ORF">QJS04_geneDACA016773</name>
</gene>
<dbReference type="EMBL" id="JAUJYN010000003">
    <property type="protein sequence ID" value="KAK1276372.1"/>
    <property type="molecule type" value="Genomic_DNA"/>
</dbReference>
<keyword evidence="3" id="KW-1185">Reference proteome</keyword>
<name>A0AAV9BJA1_ACOGR</name>
<feature type="compositionally biased region" description="Basic and acidic residues" evidence="1">
    <location>
        <begin position="12"/>
        <end position="32"/>
    </location>
</feature>
<accession>A0AAV9BJA1</accession>
<feature type="region of interest" description="Disordered" evidence="1">
    <location>
        <begin position="1"/>
        <end position="60"/>
    </location>
</feature>
<evidence type="ECO:0000256" key="1">
    <source>
        <dbReference type="SAM" id="MobiDB-lite"/>
    </source>
</evidence>
<comment type="caution">
    <text evidence="2">The sequence shown here is derived from an EMBL/GenBank/DDBJ whole genome shotgun (WGS) entry which is preliminary data.</text>
</comment>